<dbReference type="AlphaFoldDB" id="A0A162KLC7"/>
<dbReference type="OrthoDB" id="6197542at2"/>
<gene>
    <name evidence="2" type="ORF">AUP44_08495</name>
</gene>
<proteinExistence type="predicted"/>
<protein>
    <submittedName>
        <fullName evidence="2">Uncharacterized protein</fullName>
    </submittedName>
</protein>
<dbReference type="GeneID" id="97239839"/>
<sequence length="156" mass="17009">MKHVLPIAGLAVLALAAPPASVQAEDYDIDCAVILCMAGGFPASTPCSAAHGYMMKRLKKGKPPFGTCAMSDGKAFTDYDLDMGIHYYCEAGLVMRWPDDRDTWSGNRPGCYIEEVVGRDDERRYTYVRAAAGGPYMEITISPGSAEAYRSGKLYY</sequence>
<reference evidence="2 3" key="1">
    <citation type="submission" date="2015-12" db="EMBL/GenBank/DDBJ databases">
        <title>Genome sequence of Tistrella mobilis MCCC 1A02139.</title>
        <authorList>
            <person name="Lu L."/>
            <person name="Lai Q."/>
            <person name="Shao Z."/>
            <person name="Qian P."/>
        </authorList>
    </citation>
    <scope>NUCLEOTIDE SEQUENCE [LARGE SCALE GENOMIC DNA]</scope>
    <source>
        <strain evidence="2 3">MCCC 1A02139</strain>
    </source>
</reference>
<evidence type="ECO:0000313" key="3">
    <source>
        <dbReference type="Proteomes" id="UP000075787"/>
    </source>
</evidence>
<organism evidence="2 3">
    <name type="scientific">Tistrella mobilis</name>
    <dbReference type="NCBI Taxonomy" id="171437"/>
    <lineage>
        <taxon>Bacteria</taxon>
        <taxon>Pseudomonadati</taxon>
        <taxon>Pseudomonadota</taxon>
        <taxon>Alphaproteobacteria</taxon>
        <taxon>Geminicoccales</taxon>
        <taxon>Geminicoccaceae</taxon>
        <taxon>Tistrella</taxon>
    </lineage>
</organism>
<comment type="caution">
    <text evidence="2">The sequence shown here is derived from an EMBL/GenBank/DDBJ whole genome shotgun (WGS) entry which is preliminary data.</text>
</comment>
<dbReference type="RefSeq" id="WP_062766002.1">
    <property type="nucleotide sequence ID" value="NZ_CP121044.1"/>
</dbReference>
<name>A0A162KLC7_9PROT</name>
<evidence type="ECO:0000313" key="2">
    <source>
        <dbReference type="EMBL" id="KYO51548.1"/>
    </source>
</evidence>
<dbReference type="Proteomes" id="UP000075787">
    <property type="component" value="Unassembled WGS sequence"/>
</dbReference>
<keyword evidence="1" id="KW-0732">Signal</keyword>
<feature type="chain" id="PRO_5007836618" evidence="1">
    <location>
        <begin position="25"/>
        <end position="156"/>
    </location>
</feature>
<feature type="signal peptide" evidence="1">
    <location>
        <begin position="1"/>
        <end position="24"/>
    </location>
</feature>
<evidence type="ECO:0000256" key="1">
    <source>
        <dbReference type="SAM" id="SignalP"/>
    </source>
</evidence>
<accession>A0A162KLC7</accession>
<dbReference type="EMBL" id="LPZR01000171">
    <property type="protein sequence ID" value="KYO51548.1"/>
    <property type="molecule type" value="Genomic_DNA"/>
</dbReference>